<organism evidence="1 2">
    <name type="scientific">Clostridium manihotivorum</name>
    <dbReference type="NCBI Taxonomy" id="2320868"/>
    <lineage>
        <taxon>Bacteria</taxon>
        <taxon>Bacillati</taxon>
        <taxon>Bacillota</taxon>
        <taxon>Clostridia</taxon>
        <taxon>Eubacteriales</taxon>
        <taxon>Clostridiaceae</taxon>
        <taxon>Clostridium</taxon>
    </lineage>
</organism>
<dbReference type="SFLD" id="SFLDS00003">
    <property type="entry name" value="Haloacid_Dehalogenase"/>
    <property type="match status" value="1"/>
</dbReference>
<evidence type="ECO:0000313" key="2">
    <source>
        <dbReference type="Proteomes" id="UP000286268"/>
    </source>
</evidence>
<dbReference type="SFLD" id="SFLDG01129">
    <property type="entry name" value="C1.5:_HAD__Beta-PGM__Phosphata"/>
    <property type="match status" value="1"/>
</dbReference>
<name>A0A3R5X203_9CLOT</name>
<dbReference type="SUPFAM" id="SSF56784">
    <property type="entry name" value="HAD-like"/>
    <property type="match status" value="1"/>
</dbReference>
<dbReference type="Gene3D" id="3.40.50.1000">
    <property type="entry name" value="HAD superfamily/HAD-like"/>
    <property type="match status" value="1"/>
</dbReference>
<dbReference type="InterPro" id="IPR036412">
    <property type="entry name" value="HAD-like_sf"/>
</dbReference>
<dbReference type="PANTHER" id="PTHR43434:SF25">
    <property type="entry name" value="PHOSPHOGLYCOLATE PHOSPHATASE"/>
    <property type="match status" value="1"/>
</dbReference>
<dbReference type="NCBIfam" id="TIGR01549">
    <property type="entry name" value="HAD-SF-IA-v1"/>
    <property type="match status" value="1"/>
</dbReference>
<dbReference type="GO" id="GO:0005829">
    <property type="term" value="C:cytosol"/>
    <property type="evidence" value="ECO:0007669"/>
    <property type="project" value="TreeGrafter"/>
</dbReference>
<dbReference type="OrthoDB" id="9797743at2"/>
<dbReference type="EMBL" id="CP025746">
    <property type="protein sequence ID" value="QAA32475.1"/>
    <property type="molecule type" value="Genomic_DNA"/>
</dbReference>
<dbReference type="Pfam" id="PF13419">
    <property type="entry name" value="HAD_2"/>
    <property type="match status" value="1"/>
</dbReference>
<dbReference type="InterPro" id="IPR041492">
    <property type="entry name" value="HAD_2"/>
</dbReference>
<dbReference type="PANTHER" id="PTHR43434">
    <property type="entry name" value="PHOSPHOGLYCOLATE PHOSPHATASE"/>
    <property type="match status" value="1"/>
</dbReference>
<sequence length="205" mass="23805">MYKHIIWDFDGTLFDTYTVMATTFKETLEAHGFEAPIEEILKYMKVSMSTAAQYYSQKFGIDDDFLSEYSRRRKDAEEENCKPYAGIEEVCRYIHSSGKNNYLYTHRGESSIRFLKKYGLYDYFTDFITKGSGFERKPSPEAIEYLIKKHNILKHEAIMIGDRELDILSGKNAGIYGCYFNEAGINIEVADHIVSDFSQLYSIID</sequence>
<dbReference type="KEGG" id="cmah:C1I91_12950"/>
<dbReference type="Proteomes" id="UP000286268">
    <property type="component" value="Chromosome"/>
</dbReference>
<evidence type="ECO:0000313" key="1">
    <source>
        <dbReference type="EMBL" id="QAA32475.1"/>
    </source>
</evidence>
<dbReference type="Gene3D" id="1.10.150.240">
    <property type="entry name" value="Putative phosphatase, domain 2"/>
    <property type="match status" value="1"/>
</dbReference>
<dbReference type="InterPro" id="IPR023214">
    <property type="entry name" value="HAD_sf"/>
</dbReference>
<keyword evidence="2" id="KW-1185">Reference proteome</keyword>
<dbReference type="InterPro" id="IPR050155">
    <property type="entry name" value="HAD-like_hydrolase_sf"/>
</dbReference>
<protein>
    <submittedName>
        <fullName evidence="1">Phosphoglycolate phosphatase</fullName>
    </submittedName>
</protein>
<proteinExistence type="predicted"/>
<dbReference type="AlphaFoldDB" id="A0A3R5X203"/>
<dbReference type="InterPro" id="IPR023198">
    <property type="entry name" value="PGP-like_dom2"/>
</dbReference>
<gene>
    <name evidence="1" type="ORF">C1I91_12950</name>
</gene>
<accession>A0A3R5X203</accession>
<reference evidence="1 2" key="1">
    <citation type="submission" date="2018-01" db="EMBL/GenBank/DDBJ databases">
        <title>Genome Sequencing and Assembly of Anaerobacter polyendosporus strain CT4.</title>
        <authorList>
            <person name="Tachaapaikoon C."/>
            <person name="Sutheeworapong S."/>
            <person name="Jenjaroenpun P."/>
            <person name="Wongsurawat T."/>
            <person name="Nookeaw I."/>
            <person name="Cheawchanlertfa P."/>
            <person name="Kosugi A."/>
            <person name="Cheevadhanarak S."/>
            <person name="Ratanakhanokchai K."/>
        </authorList>
    </citation>
    <scope>NUCLEOTIDE SEQUENCE [LARGE SCALE GENOMIC DNA]</scope>
    <source>
        <strain evidence="1 2">CT4</strain>
    </source>
</reference>
<dbReference type="InterPro" id="IPR006439">
    <property type="entry name" value="HAD-SF_hydro_IA"/>
</dbReference>
<dbReference type="GO" id="GO:0006281">
    <property type="term" value="P:DNA repair"/>
    <property type="evidence" value="ECO:0007669"/>
    <property type="project" value="TreeGrafter"/>
</dbReference>
<dbReference type="GO" id="GO:0008967">
    <property type="term" value="F:phosphoglycolate phosphatase activity"/>
    <property type="evidence" value="ECO:0007669"/>
    <property type="project" value="TreeGrafter"/>
</dbReference>
<dbReference type="RefSeq" id="WP_128213263.1">
    <property type="nucleotide sequence ID" value="NZ_CP025746.1"/>
</dbReference>